<name>A0ACC2XLI2_9TREE</name>
<comment type="caution">
    <text evidence="1">The sequence shown here is derived from an EMBL/GenBank/DDBJ whole genome shotgun (WGS) entry which is preliminary data.</text>
</comment>
<keyword evidence="2" id="KW-1185">Reference proteome</keyword>
<dbReference type="Proteomes" id="UP001234202">
    <property type="component" value="Unassembled WGS sequence"/>
</dbReference>
<reference evidence="1" key="1">
    <citation type="submission" date="2023-04" db="EMBL/GenBank/DDBJ databases">
        <title>Draft Genome sequencing of Naganishia species isolated from polar environments using Oxford Nanopore Technology.</title>
        <authorList>
            <person name="Leo P."/>
            <person name="Venkateswaran K."/>
        </authorList>
    </citation>
    <scope>NUCLEOTIDE SEQUENCE</scope>
    <source>
        <strain evidence="1">DBVPG 5303</strain>
    </source>
</reference>
<protein>
    <submittedName>
        <fullName evidence="1">Uncharacterized protein</fullName>
    </submittedName>
</protein>
<proteinExistence type="predicted"/>
<gene>
    <name evidence="1" type="ORF">QFC24_003279</name>
</gene>
<dbReference type="EMBL" id="JASBWV010000010">
    <property type="protein sequence ID" value="KAJ9124488.1"/>
    <property type="molecule type" value="Genomic_DNA"/>
</dbReference>
<organism evidence="1 2">
    <name type="scientific">Naganishia onofrii</name>
    <dbReference type="NCBI Taxonomy" id="1851511"/>
    <lineage>
        <taxon>Eukaryota</taxon>
        <taxon>Fungi</taxon>
        <taxon>Dikarya</taxon>
        <taxon>Basidiomycota</taxon>
        <taxon>Agaricomycotina</taxon>
        <taxon>Tremellomycetes</taxon>
        <taxon>Filobasidiales</taxon>
        <taxon>Filobasidiaceae</taxon>
        <taxon>Naganishia</taxon>
    </lineage>
</organism>
<accession>A0ACC2XLI2</accession>
<evidence type="ECO:0000313" key="2">
    <source>
        <dbReference type="Proteomes" id="UP001234202"/>
    </source>
</evidence>
<evidence type="ECO:0000313" key="1">
    <source>
        <dbReference type="EMBL" id="KAJ9124488.1"/>
    </source>
</evidence>
<sequence>MSRNFVKPETVLKRSEELLALGTPQSEQQALDSLMEVFQSKRFKQTPLATLEPIMERFLSLCTSLKKPRLARDALGLYRIAAQSVSVTSVEKIINKFIAGSEEKLAKAQQEAKAILGEESTSDDKKADVEDDLELPLQPETLLMDSLLGDDAVADDKDRVERSVVNPWLRFCWEAYKSCLDVCKSNNRLESVYQNIALQAFNFCKTHNRRSEFRRLCEQIRKELQNAQKYSNQTFAINFADVDTLTRHLDLRFVQLDIAIELELWQEAFRSVEDIHGLLVYPGAKRATKASMMANYYNKLTKIFVAEGGSGTMAVFRAAAWSRYLTYGEANEKTAAATLLSALAVPLHEGEAGEVRNGQRLVALLNLSKMPTRKGLLAEIIAKDTLRKVPAEIRDLYKLLEVDFHPLITVKKIAPIVAALAEQDDYVGYVRSLQPVVLSRLFKALSDVYSTVSISQILALLKPFESGPWKFDEQQLEKFVMVASKRKELIVSVDHVSKSITFQEDASANVTPLVEYTNLNASSRPQTQLNRLAIALQNTIAYLDPSIAERAREAREQAIANATAVMEDERKANQHRQAIVQRRRQKLDEINTRREREEASVREERARVAAREAAEREAEMTKQRERERVQREIENIKAQEARKLAETLNARGGLKIDMSKMGENIDTETLLAMQSQQIEKEQKTIAERTRIIAKRVDHIERALRKEEIPLIEADYEKQKSADREAHRKQIEAERQAAMEKHQHDLELKKRLGRMMADYQVVRNLVESKRADEFAAKRAAAEKKIAEEKAKLKKKVLAERAAKRKQEEEERKRIEEEEKREAERLAAEEREAAEREAKEQAEREEKEAKRAQREAERAADLEKIRAQQRREEEAEARRKAERSGPPSFSRPSPAPASAAPSGERRRLALQPRTVATPPTASAVGVSAPTEGAPSAADTVAQAAASGKFLPPAARAAGGASSWRERAAQAANGGAASPSAAPSSPAIAPARPAAAPEPKPPVTRAPASSGGSSWRDREAAAGTGDRPKPAWAKRS</sequence>